<dbReference type="PANTHER" id="PTHR31084:SF0">
    <property type="entry name" value="ALPHA-L-FUCOSIDASE 2"/>
    <property type="match status" value="1"/>
</dbReference>
<feature type="domain" description="Alpha fucosidase A-like C-terminal" evidence="2">
    <location>
        <begin position="724"/>
        <end position="779"/>
    </location>
</feature>
<dbReference type="GO" id="GO:0004560">
    <property type="term" value="F:alpha-L-fucosidase activity"/>
    <property type="evidence" value="ECO:0007669"/>
    <property type="project" value="InterPro"/>
</dbReference>
<dbReference type="RefSeq" id="WP_091518007.1">
    <property type="nucleotide sequence ID" value="NZ_LT629772.1"/>
</dbReference>
<organism evidence="4 5">
    <name type="scientific">Microlunatus soli</name>
    <dbReference type="NCBI Taxonomy" id="630515"/>
    <lineage>
        <taxon>Bacteria</taxon>
        <taxon>Bacillati</taxon>
        <taxon>Actinomycetota</taxon>
        <taxon>Actinomycetes</taxon>
        <taxon>Propionibacteriales</taxon>
        <taxon>Propionibacteriaceae</taxon>
        <taxon>Microlunatus</taxon>
    </lineage>
</organism>
<evidence type="ECO:0000259" key="1">
    <source>
        <dbReference type="Pfam" id="PF14498"/>
    </source>
</evidence>
<sequence>MPTAPSPRLRYRTPARYWTDALPIGNGRLGAMIFGQPDHDRWQLNDDTCWSGSPQTTVGEPATDQSPAAAVARARRLLLDGQPVQAEDEIKKVQFGHSQAYQPLADLEIINEDGHHRLTTRELDLGTAVAGWQAEGAEAEVFASAPANAILGSYRWDTAHTVRLRLTAAHREYGHSRLTVTEDRVVVSTRMPSDVYPARDHRTKTVVYDDRPGVSAVVVAAVRTDGTVSTDADSLIITGATRLRIALTTETDFVDPRTTPHGDIDRLTEAAGSRAADLLQVDHDQLRAAHLEEYRSWSDRFDLVLGGTAEDATVDTLLERARSGDVAPGLVALMVHYGRYLMISASRPGSRAINLQGIWNPWIQPPWHSNYTVNINTEMNYWPATVANLAECAEPLFDLVETAAATGAATATSVYDRPGWTAHHNTDVWGFTLPVGNGTAKPSWASWPMAGFWLLRHFREQYAFTGDDAFLIDRTWPLLDGAVSFGLATLCQLPDGTLGVAPSTSPENQYLARDRDGTEQPIAVTVSSTMDIALLRDTFAFWQQAAAVVAEHGRPVDADRAADVATALERLPLPRPTERGSYPEWLADLPEAEPEHRHQSHLYDLFPGDAVTGYDPTQADLLAAMAETLRLRGDYSTGWSLAWRLCLHARLRDADAATRSLGHFLSPVSDEIAAAGPAVAQAGGVYRNLFCAHPPFQIDGNFGATAGVIEMLIQSHGRIDGLPVVEMLPCLPVGWPEGRLTGVRARGGLTVDLAWSAGRLSTLRITADRDHRFLLRVPGRADRRLDLAAGQLWGDPDLPPAGR</sequence>
<dbReference type="GO" id="GO:0005975">
    <property type="term" value="P:carbohydrate metabolic process"/>
    <property type="evidence" value="ECO:0007669"/>
    <property type="project" value="InterPro"/>
</dbReference>
<dbReference type="PANTHER" id="PTHR31084">
    <property type="entry name" value="ALPHA-L-FUCOSIDASE 2"/>
    <property type="match status" value="1"/>
</dbReference>
<dbReference type="Gene3D" id="1.50.10.10">
    <property type="match status" value="1"/>
</dbReference>
<dbReference type="InterPro" id="IPR027414">
    <property type="entry name" value="GH95_N_dom"/>
</dbReference>
<dbReference type="Pfam" id="PF21307">
    <property type="entry name" value="Glyco_hydro_95_C"/>
    <property type="match status" value="1"/>
</dbReference>
<dbReference type="OrthoDB" id="9802600at2"/>
<dbReference type="Pfam" id="PF22124">
    <property type="entry name" value="Glyco_hydro_95_cat"/>
    <property type="match status" value="1"/>
</dbReference>
<dbReference type="InterPro" id="IPR008928">
    <property type="entry name" value="6-hairpin_glycosidase_sf"/>
</dbReference>
<evidence type="ECO:0000313" key="4">
    <source>
        <dbReference type="EMBL" id="SDR82996.1"/>
    </source>
</evidence>
<dbReference type="SUPFAM" id="SSF48208">
    <property type="entry name" value="Six-hairpin glycosidases"/>
    <property type="match status" value="1"/>
</dbReference>
<dbReference type="EMBL" id="LT629772">
    <property type="protein sequence ID" value="SDR82996.1"/>
    <property type="molecule type" value="Genomic_DNA"/>
</dbReference>
<gene>
    <name evidence="4" type="ORF">SAMN04489812_0043</name>
</gene>
<evidence type="ECO:0000259" key="2">
    <source>
        <dbReference type="Pfam" id="PF21307"/>
    </source>
</evidence>
<reference evidence="4 5" key="1">
    <citation type="submission" date="2016-10" db="EMBL/GenBank/DDBJ databases">
        <authorList>
            <person name="de Groot N.N."/>
        </authorList>
    </citation>
    <scope>NUCLEOTIDE SEQUENCE [LARGE SCALE GENOMIC DNA]</scope>
    <source>
        <strain evidence="4 5">DSM 21800</strain>
    </source>
</reference>
<accession>A0A1H1M8D1</accession>
<dbReference type="AlphaFoldDB" id="A0A1H1M8D1"/>
<dbReference type="InterPro" id="IPR016518">
    <property type="entry name" value="Alpha-L-fucosidase"/>
</dbReference>
<dbReference type="PIRSF" id="PIRSF007663">
    <property type="entry name" value="UCP007663"/>
    <property type="match status" value="1"/>
</dbReference>
<proteinExistence type="predicted"/>
<dbReference type="Pfam" id="PF14498">
    <property type="entry name" value="Glyco_hyd_65N_2"/>
    <property type="match status" value="1"/>
</dbReference>
<dbReference type="Proteomes" id="UP000199103">
    <property type="component" value="Chromosome I"/>
</dbReference>
<name>A0A1H1M8D1_9ACTN</name>
<feature type="domain" description="Glycosyl hydrolase family 95 catalytic" evidence="3">
    <location>
        <begin position="284"/>
        <end position="712"/>
    </location>
</feature>
<evidence type="ECO:0000259" key="3">
    <source>
        <dbReference type="Pfam" id="PF22124"/>
    </source>
</evidence>
<dbReference type="STRING" id="630515.SAMN04489812_0043"/>
<dbReference type="InterPro" id="IPR049053">
    <property type="entry name" value="AFCA-like_C"/>
</dbReference>
<keyword evidence="5" id="KW-1185">Reference proteome</keyword>
<dbReference type="InterPro" id="IPR054363">
    <property type="entry name" value="GH95_cat"/>
</dbReference>
<feature type="domain" description="Glycosyl hydrolase family 95 N-terminal" evidence="1">
    <location>
        <begin position="9"/>
        <end position="254"/>
    </location>
</feature>
<protein>
    <submittedName>
        <fullName evidence="4">Alpha-L-fucosidase 2</fullName>
    </submittedName>
</protein>
<evidence type="ECO:0000313" key="5">
    <source>
        <dbReference type="Proteomes" id="UP000199103"/>
    </source>
</evidence>
<dbReference type="InterPro" id="IPR012341">
    <property type="entry name" value="6hp_glycosidase-like_sf"/>
</dbReference>